<dbReference type="Gene3D" id="2.30.42.10">
    <property type="match status" value="1"/>
</dbReference>
<evidence type="ECO:0000313" key="8">
    <source>
        <dbReference type="EMBL" id="CDF33714.1"/>
    </source>
</evidence>
<dbReference type="OrthoDB" id="43580at2759"/>
<protein>
    <recommendedName>
        <fullName evidence="7">PDZ domain-containing protein</fullName>
    </recommendedName>
</protein>
<comment type="similarity">
    <text evidence="1">Belongs to the peptidase S41A family.</text>
</comment>
<dbReference type="GO" id="GO:0006508">
    <property type="term" value="P:proteolysis"/>
    <property type="evidence" value="ECO:0007669"/>
    <property type="project" value="UniProtKB-KW"/>
</dbReference>
<dbReference type="InterPro" id="IPR041489">
    <property type="entry name" value="PDZ_6"/>
</dbReference>
<dbReference type="GO" id="GO:0004175">
    <property type="term" value="F:endopeptidase activity"/>
    <property type="evidence" value="ECO:0007669"/>
    <property type="project" value="TreeGrafter"/>
</dbReference>
<evidence type="ECO:0000259" key="7">
    <source>
        <dbReference type="PROSITE" id="PS50106"/>
    </source>
</evidence>
<organism evidence="8 9">
    <name type="scientific">Chondrus crispus</name>
    <name type="common">Carrageen Irish moss</name>
    <name type="synonym">Polymorpha crispa</name>
    <dbReference type="NCBI Taxonomy" id="2769"/>
    <lineage>
        <taxon>Eukaryota</taxon>
        <taxon>Rhodophyta</taxon>
        <taxon>Florideophyceae</taxon>
        <taxon>Rhodymeniophycidae</taxon>
        <taxon>Gigartinales</taxon>
        <taxon>Gigartinaceae</taxon>
        <taxon>Chondrus</taxon>
    </lineage>
</organism>
<feature type="region of interest" description="Disordered" evidence="5">
    <location>
        <begin position="82"/>
        <end position="107"/>
    </location>
</feature>
<dbReference type="Proteomes" id="UP000012073">
    <property type="component" value="Unassembled WGS sequence"/>
</dbReference>
<evidence type="ECO:0000256" key="4">
    <source>
        <dbReference type="ARBA" id="ARBA00022825"/>
    </source>
</evidence>
<dbReference type="SUPFAM" id="SSF50156">
    <property type="entry name" value="PDZ domain-like"/>
    <property type="match status" value="1"/>
</dbReference>
<keyword evidence="6" id="KW-1133">Transmembrane helix</keyword>
<evidence type="ECO:0000256" key="2">
    <source>
        <dbReference type="ARBA" id="ARBA00022670"/>
    </source>
</evidence>
<dbReference type="CDD" id="cd06782">
    <property type="entry name" value="cpPDZ_CPP-like"/>
    <property type="match status" value="1"/>
</dbReference>
<feature type="compositionally biased region" description="Basic and acidic residues" evidence="5">
    <location>
        <begin position="136"/>
        <end position="147"/>
    </location>
</feature>
<dbReference type="SMART" id="SM00245">
    <property type="entry name" value="TSPc"/>
    <property type="match status" value="1"/>
</dbReference>
<name>R7Q6P8_CHOCR</name>
<dbReference type="InterPro" id="IPR001478">
    <property type="entry name" value="PDZ"/>
</dbReference>
<keyword evidence="6" id="KW-0812">Transmembrane</keyword>
<dbReference type="KEGG" id="ccp:CHC_T00002502001"/>
<evidence type="ECO:0000256" key="1">
    <source>
        <dbReference type="ARBA" id="ARBA00009179"/>
    </source>
</evidence>
<dbReference type="PANTHER" id="PTHR32060">
    <property type="entry name" value="TAIL-SPECIFIC PROTEASE"/>
    <property type="match status" value="1"/>
</dbReference>
<dbReference type="GO" id="GO:0008236">
    <property type="term" value="F:serine-type peptidase activity"/>
    <property type="evidence" value="ECO:0007669"/>
    <property type="project" value="UniProtKB-KW"/>
</dbReference>
<dbReference type="InterPro" id="IPR029045">
    <property type="entry name" value="ClpP/crotonase-like_dom_sf"/>
</dbReference>
<dbReference type="Pfam" id="PF03572">
    <property type="entry name" value="Peptidase_S41"/>
    <property type="match status" value="1"/>
</dbReference>
<dbReference type="GeneID" id="17321246"/>
<proteinExistence type="inferred from homology"/>
<evidence type="ECO:0000256" key="5">
    <source>
        <dbReference type="SAM" id="MobiDB-lite"/>
    </source>
</evidence>
<dbReference type="Gene3D" id="3.30.750.44">
    <property type="match status" value="1"/>
</dbReference>
<dbReference type="InterPro" id="IPR036034">
    <property type="entry name" value="PDZ_sf"/>
</dbReference>
<dbReference type="OMA" id="IQALDYW"/>
<evidence type="ECO:0000256" key="6">
    <source>
        <dbReference type="SAM" id="Phobius"/>
    </source>
</evidence>
<accession>R7Q6P8</accession>
<feature type="transmembrane region" description="Helical" evidence="6">
    <location>
        <begin position="176"/>
        <end position="196"/>
    </location>
</feature>
<evidence type="ECO:0000256" key="3">
    <source>
        <dbReference type="ARBA" id="ARBA00022801"/>
    </source>
</evidence>
<sequence length="759" mass="82203">MNAGSNSRDRLPSALAFQSSFVVSGFGSRIELRTYGAFVSATSAKRPRSSSFSHRYALPRMVPRACIPRNGDDVIESQNLSAQSAGEDLSKAPPTNGNTEASPAENGIGETIQSTDVVDTKNTVMNVEEGGQKPNDSPKDQKVNTEETEKSAVGIAGFFVWAWTAFKRALAPGGFVWGLVTGVAISAVVLFSLAGYGPRDSLLREKVALFDLILQDINSSYVDKVDINKLFETGVNSMLGTLDPYTQFENNAQAVEMSVKTNGRYAGVGLGISLGDAESGEKNRPIIVVSAFEGYAFDAGIRPGDVIEAVAGNPVDGNSLERVTDMLRGEPGTAVDLTVKREGSSQPLTFTLARKNVHIKDVPVSTFVGNPKDRIGYIRLQSFAKDAGAEVQEAVEKLMGSADSNMPGSGLRGLVLDLRGNPGGLLNAAIDVSEIFVPKGATIVSTKGRGLGSGPTFVSAKDPLLPPDVPLAVLVNGQTASASEIVAGAVQDLDTGVVVGSKTFGKGLVQNVQELPFKTALKYTVGKYYTPSGRCIQALNYEQSNGDGPVEITEVQENQRQEFKTRQGRSVRDGGGIEPDVEVQSRPTFLELALHRQNMYFRFANKYGAELKLPSLPGSFEVTDSIYRDFVKFVSTSEFKYESKFDEAFSELDNMYSDVGYETARSKVGDLKRATQMDMKSDFIRHEKEIRVQIDSAIRYRFQPDSERIIAELRNDDQLAEALRVLKDPIEYQDLLRAKPVAVTTLAQAGTEAKEVKQQ</sequence>
<keyword evidence="4" id="KW-0720">Serine protease</keyword>
<dbReference type="PANTHER" id="PTHR32060:SF22">
    <property type="entry name" value="CARBOXYL-TERMINAL-PROCESSING PEPTIDASE 3, CHLOROPLASTIC"/>
    <property type="match status" value="1"/>
</dbReference>
<feature type="region of interest" description="Disordered" evidence="5">
    <location>
        <begin position="127"/>
        <end position="147"/>
    </location>
</feature>
<evidence type="ECO:0000313" key="9">
    <source>
        <dbReference type="Proteomes" id="UP000012073"/>
    </source>
</evidence>
<dbReference type="SUPFAM" id="SSF52096">
    <property type="entry name" value="ClpP/crotonase"/>
    <property type="match status" value="1"/>
</dbReference>
<feature type="domain" description="PDZ" evidence="7">
    <location>
        <begin position="254"/>
        <end position="342"/>
    </location>
</feature>
<keyword evidence="6" id="KW-0472">Membrane</keyword>
<dbReference type="Gramene" id="CDF33714">
    <property type="protein sequence ID" value="CDF33714"/>
    <property type="gene ID" value="CHC_T00002502001"/>
</dbReference>
<dbReference type="PROSITE" id="PS50106">
    <property type="entry name" value="PDZ"/>
    <property type="match status" value="1"/>
</dbReference>
<dbReference type="NCBIfam" id="TIGR00225">
    <property type="entry name" value="prc"/>
    <property type="match status" value="1"/>
</dbReference>
<dbReference type="InterPro" id="IPR005151">
    <property type="entry name" value="Tail-specific_protease"/>
</dbReference>
<dbReference type="STRING" id="2769.R7Q6P8"/>
<dbReference type="InterPro" id="IPR004447">
    <property type="entry name" value="Peptidase_S41A"/>
</dbReference>
<dbReference type="Pfam" id="PF17820">
    <property type="entry name" value="PDZ_6"/>
    <property type="match status" value="1"/>
</dbReference>
<keyword evidence="9" id="KW-1185">Reference proteome</keyword>
<reference evidence="9" key="1">
    <citation type="journal article" date="2013" name="Proc. Natl. Acad. Sci. U.S.A.">
        <title>Genome structure and metabolic features in the red seaweed Chondrus crispus shed light on evolution of the Archaeplastida.</title>
        <authorList>
            <person name="Collen J."/>
            <person name="Porcel B."/>
            <person name="Carre W."/>
            <person name="Ball S.G."/>
            <person name="Chaparro C."/>
            <person name="Tonon T."/>
            <person name="Barbeyron T."/>
            <person name="Michel G."/>
            <person name="Noel B."/>
            <person name="Valentin K."/>
            <person name="Elias M."/>
            <person name="Artiguenave F."/>
            <person name="Arun A."/>
            <person name="Aury J.M."/>
            <person name="Barbosa-Neto J.F."/>
            <person name="Bothwell J.H."/>
            <person name="Bouget F.Y."/>
            <person name="Brillet L."/>
            <person name="Cabello-Hurtado F."/>
            <person name="Capella-Gutierrez S."/>
            <person name="Charrier B."/>
            <person name="Cladiere L."/>
            <person name="Cock J.M."/>
            <person name="Coelho S.M."/>
            <person name="Colleoni C."/>
            <person name="Czjzek M."/>
            <person name="Da Silva C."/>
            <person name="Delage L."/>
            <person name="Denoeud F."/>
            <person name="Deschamps P."/>
            <person name="Dittami S.M."/>
            <person name="Gabaldon T."/>
            <person name="Gachon C.M."/>
            <person name="Groisillier A."/>
            <person name="Herve C."/>
            <person name="Jabbari K."/>
            <person name="Katinka M."/>
            <person name="Kloareg B."/>
            <person name="Kowalczyk N."/>
            <person name="Labadie K."/>
            <person name="Leblanc C."/>
            <person name="Lopez P.J."/>
            <person name="McLachlan D.H."/>
            <person name="Meslet-Cladiere L."/>
            <person name="Moustafa A."/>
            <person name="Nehr Z."/>
            <person name="Nyvall Collen P."/>
            <person name="Panaud O."/>
            <person name="Partensky F."/>
            <person name="Poulain J."/>
            <person name="Rensing S.A."/>
            <person name="Rousvoal S."/>
            <person name="Samson G."/>
            <person name="Symeonidi A."/>
            <person name="Weissenbach J."/>
            <person name="Zambounis A."/>
            <person name="Wincker P."/>
            <person name="Boyen C."/>
        </authorList>
    </citation>
    <scope>NUCLEOTIDE SEQUENCE [LARGE SCALE GENOMIC DNA]</scope>
    <source>
        <strain evidence="9">cv. Stackhouse</strain>
    </source>
</reference>
<dbReference type="Gene3D" id="3.90.226.10">
    <property type="entry name" value="2-enoyl-CoA Hydratase, Chain A, domain 1"/>
    <property type="match status" value="1"/>
</dbReference>
<dbReference type="CDD" id="cd07560">
    <property type="entry name" value="Peptidase_S41_CPP"/>
    <property type="match status" value="1"/>
</dbReference>
<keyword evidence="3" id="KW-0378">Hydrolase</keyword>
<dbReference type="SMART" id="SM00228">
    <property type="entry name" value="PDZ"/>
    <property type="match status" value="1"/>
</dbReference>
<dbReference type="EMBL" id="HG001655">
    <property type="protein sequence ID" value="CDF33714.1"/>
    <property type="molecule type" value="Genomic_DNA"/>
</dbReference>
<dbReference type="AlphaFoldDB" id="R7Q6P8"/>
<dbReference type="RefSeq" id="XP_005713533.1">
    <property type="nucleotide sequence ID" value="XM_005713476.1"/>
</dbReference>
<keyword evidence="2" id="KW-0645">Protease</keyword>
<gene>
    <name evidence="8" type="ORF">CHC_T00002502001</name>
</gene>